<organism evidence="3 4">
    <name type="scientific">endosymbiont of Galathealinum brachiosum</name>
    <dbReference type="NCBI Taxonomy" id="2200906"/>
    <lineage>
        <taxon>Bacteria</taxon>
        <taxon>Pseudomonadati</taxon>
        <taxon>Pseudomonadota</taxon>
        <taxon>Gammaproteobacteria</taxon>
        <taxon>sulfur-oxidizing symbionts</taxon>
    </lineage>
</organism>
<keyword evidence="2" id="KW-1133">Transmembrane helix</keyword>
<protein>
    <submittedName>
        <fullName evidence="3">Uncharacterized protein</fullName>
    </submittedName>
</protein>
<name>A0A370D8U5_9GAMM</name>
<keyword evidence="4" id="KW-1185">Reference proteome</keyword>
<proteinExistence type="predicted"/>
<feature type="compositionally biased region" description="Basic residues" evidence="1">
    <location>
        <begin position="11"/>
        <end position="21"/>
    </location>
</feature>
<dbReference type="EMBL" id="QFXC01000014">
    <property type="protein sequence ID" value="RDH80784.1"/>
    <property type="molecule type" value="Genomic_DNA"/>
</dbReference>
<evidence type="ECO:0000256" key="2">
    <source>
        <dbReference type="SAM" id="Phobius"/>
    </source>
</evidence>
<gene>
    <name evidence="3" type="ORF">DIZ80_17325</name>
</gene>
<dbReference type="Proteomes" id="UP000254266">
    <property type="component" value="Unassembled WGS sequence"/>
</dbReference>
<reference evidence="3 4" key="1">
    <citation type="journal article" date="2018" name="ISME J.">
        <title>Endosymbiont genomes yield clues of tubeworm success.</title>
        <authorList>
            <person name="Li Y."/>
            <person name="Liles M.R."/>
            <person name="Halanych K.M."/>
        </authorList>
    </citation>
    <scope>NUCLEOTIDE SEQUENCE [LARGE SCALE GENOMIC DNA]</scope>
    <source>
        <strain evidence="3">A1464</strain>
    </source>
</reference>
<evidence type="ECO:0000256" key="1">
    <source>
        <dbReference type="SAM" id="MobiDB-lite"/>
    </source>
</evidence>
<evidence type="ECO:0000313" key="3">
    <source>
        <dbReference type="EMBL" id="RDH80784.1"/>
    </source>
</evidence>
<keyword evidence="2" id="KW-0812">Transmembrane</keyword>
<feature type="region of interest" description="Disordered" evidence="1">
    <location>
        <begin position="1"/>
        <end position="27"/>
    </location>
</feature>
<keyword evidence="2" id="KW-0472">Membrane</keyword>
<evidence type="ECO:0000313" key="4">
    <source>
        <dbReference type="Proteomes" id="UP000254266"/>
    </source>
</evidence>
<feature type="transmembrane region" description="Helical" evidence="2">
    <location>
        <begin position="128"/>
        <end position="148"/>
    </location>
</feature>
<comment type="caution">
    <text evidence="3">The sequence shown here is derived from an EMBL/GenBank/DDBJ whole genome shotgun (WGS) entry which is preliminary data.</text>
</comment>
<accession>A0A370D8U5</accession>
<sequence>MTDKEPTKKPTAPKKAAKKKAAAQPAAVTVEALESIKSVLAEMKTERQSRDEQLSQLFDGLNGAFARADSINNDREDHSNKSIKDLTESIMRDHEATLKEVHEQEALADKKLGYLQQIQQQQSKRNKWIAIPGATMAVVAVIYMFYVVTIMEEAMSSMSNDMQHITSSVNNMSTRMNTISEDTRALNVHTGQMNHVMNQNVAPAMNGMNSMMPW</sequence>
<dbReference type="AlphaFoldDB" id="A0A370D8U5"/>